<dbReference type="Proteomes" id="UP000290287">
    <property type="component" value="Unassembled WGS sequence"/>
</dbReference>
<evidence type="ECO:0000256" key="1">
    <source>
        <dbReference type="SAM" id="SignalP"/>
    </source>
</evidence>
<sequence length="219" mass="24596">MRVLCLVLILMLSGCVNRVANLSNHLSLEPNEPLIINDERERDSLKGEFLSNLITSCDYGVERLGEDKIEPLRLEILNDLLSNKYSQTFSGEIISVFEFDIYSNRAVVFRHIAYGSAGVEGELMRLAVEPFFNDCPLESSIGAYTKEEASTPYSPIIIWFDVQHNGQRVKTRTVYSPEEEFMGQYHSPEGADALYKAIETAVDDLVIELGTVTAKHAVK</sequence>
<comment type="caution">
    <text evidence="2">The sequence shown here is derived from an EMBL/GenBank/DDBJ whole genome shotgun (WGS) entry which is preliminary data.</text>
</comment>
<dbReference type="PROSITE" id="PS51257">
    <property type="entry name" value="PROKAR_LIPOPROTEIN"/>
    <property type="match status" value="1"/>
</dbReference>
<evidence type="ECO:0000313" key="2">
    <source>
        <dbReference type="EMBL" id="RXJ74866.1"/>
    </source>
</evidence>
<accession>A0A4Q0YUB0</accession>
<dbReference type="AlphaFoldDB" id="A0A4Q0YUB0"/>
<feature type="chain" id="PRO_5020501107" description="ABC-type transport auxiliary lipoprotein component domain-containing protein" evidence="1">
    <location>
        <begin position="21"/>
        <end position="219"/>
    </location>
</feature>
<protein>
    <recommendedName>
        <fullName evidence="4">ABC-type transport auxiliary lipoprotein component domain-containing protein</fullName>
    </recommendedName>
</protein>
<dbReference type="EMBL" id="PEIB01000001">
    <property type="protein sequence ID" value="RXJ74866.1"/>
    <property type="molecule type" value="Genomic_DNA"/>
</dbReference>
<keyword evidence="3" id="KW-1185">Reference proteome</keyword>
<proteinExistence type="predicted"/>
<feature type="signal peptide" evidence="1">
    <location>
        <begin position="1"/>
        <end position="20"/>
    </location>
</feature>
<evidence type="ECO:0000313" key="3">
    <source>
        <dbReference type="Proteomes" id="UP000290287"/>
    </source>
</evidence>
<evidence type="ECO:0008006" key="4">
    <source>
        <dbReference type="Google" id="ProtNLM"/>
    </source>
</evidence>
<dbReference type="RefSeq" id="WP_129120756.1">
    <property type="nucleotide sequence ID" value="NZ_PEIB01000001.1"/>
</dbReference>
<dbReference type="OrthoDB" id="7058560at2"/>
<organism evidence="2 3">
    <name type="scientific">Veronia nyctiphanis</name>
    <dbReference type="NCBI Taxonomy" id="1278244"/>
    <lineage>
        <taxon>Bacteria</taxon>
        <taxon>Pseudomonadati</taxon>
        <taxon>Pseudomonadota</taxon>
        <taxon>Gammaproteobacteria</taxon>
        <taxon>Vibrionales</taxon>
        <taxon>Vibrionaceae</taxon>
        <taxon>Veronia</taxon>
    </lineage>
</organism>
<name>A0A4Q0YUB0_9GAMM</name>
<keyword evidence="1" id="KW-0732">Signal</keyword>
<reference evidence="2 3" key="1">
    <citation type="submission" date="2017-10" db="EMBL/GenBank/DDBJ databases">
        <title>Nyctiphanis sp. nov., isolated from the stomach of the euphausiid Nyctiphanes simplex (Hansen, 1911) in the Gulf of California.</title>
        <authorList>
            <person name="Gomez-Gil B."/>
            <person name="Aguilar-Mendez M."/>
            <person name="Lopez-Cortes A."/>
            <person name="Gomez-Gutierrez J."/>
            <person name="Roque A."/>
            <person name="Lang E."/>
            <person name="Gonzalez-Castillo A."/>
        </authorList>
    </citation>
    <scope>NUCLEOTIDE SEQUENCE [LARGE SCALE GENOMIC DNA]</scope>
    <source>
        <strain evidence="2 3">CAIM 600</strain>
    </source>
</reference>
<gene>
    <name evidence="2" type="ORF">CS022_01290</name>
</gene>